<organism evidence="1 2">
    <name type="scientific">Solea senegalensis</name>
    <name type="common">Senegalese sole</name>
    <dbReference type="NCBI Taxonomy" id="28829"/>
    <lineage>
        <taxon>Eukaryota</taxon>
        <taxon>Metazoa</taxon>
        <taxon>Chordata</taxon>
        <taxon>Craniata</taxon>
        <taxon>Vertebrata</taxon>
        <taxon>Euteleostomi</taxon>
        <taxon>Actinopterygii</taxon>
        <taxon>Neopterygii</taxon>
        <taxon>Teleostei</taxon>
        <taxon>Neoteleostei</taxon>
        <taxon>Acanthomorphata</taxon>
        <taxon>Carangaria</taxon>
        <taxon>Pleuronectiformes</taxon>
        <taxon>Pleuronectoidei</taxon>
        <taxon>Soleidae</taxon>
        <taxon>Solea</taxon>
    </lineage>
</organism>
<sequence>MFTDVIYQVESSQEEKQYIVFAHPCRLLAWGRRWERKLSVSGLRNFVGDELVGGKNIQKTRAYQLEQ</sequence>
<reference evidence="1 2" key="1">
    <citation type="journal article" date="2021" name="Sci. Rep.">
        <title>Chromosome anchoring in Senegalese sole (Solea senegalensis) reveals sex-associated markers and genome rearrangements in flatfish.</title>
        <authorList>
            <person name="Guerrero-Cozar I."/>
            <person name="Gomez-Garrido J."/>
            <person name="Berbel C."/>
            <person name="Martinez-Blanch J.F."/>
            <person name="Alioto T."/>
            <person name="Claros M.G."/>
            <person name="Gagnaire P.A."/>
            <person name="Manchado M."/>
        </authorList>
    </citation>
    <scope>NUCLEOTIDE SEQUENCE [LARGE SCALE GENOMIC DNA]</scope>
    <source>
        <strain evidence="1">Sse05_10M</strain>
    </source>
</reference>
<proteinExistence type="predicted"/>
<name>A0AAV6SSS1_SOLSE</name>
<evidence type="ECO:0000313" key="1">
    <source>
        <dbReference type="EMBL" id="KAG7520095.1"/>
    </source>
</evidence>
<gene>
    <name evidence="1" type="ORF">JOB18_023089</name>
</gene>
<keyword evidence="2" id="KW-1185">Reference proteome</keyword>
<dbReference type="Proteomes" id="UP000693946">
    <property type="component" value="Linkage Group LG11"/>
</dbReference>
<comment type="caution">
    <text evidence="1">The sequence shown here is derived from an EMBL/GenBank/DDBJ whole genome shotgun (WGS) entry which is preliminary data.</text>
</comment>
<dbReference type="EMBL" id="JAGKHQ010000003">
    <property type="protein sequence ID" value="KAG7520095.1"/>
    <property type="molecule type" value="Genomic_DNA"/>
</dbReference>
<dbReference type="AlphaFoldDB" id="A0AAV6SSS1"/>
<accession>A0AAV6SSS1</accession>
<evidence type="ECO:0000313" key="2">
    <source>
        <dbReference type="Proteomes" id="UP000693946"/>
    </source>
</evidence>
<protein>
    <submittedName>
        <fullName evidence="1">Uncharacterized protein</fullName>
    </submittedName>
</protein>